<accession>A0A0A0F887</accession>
<evidence type="ECO:0000256" key="6">
    <source>
        <dbReference type="ARBA" id="ARBA00022840"/>
    </source>
</evidence>
<feature type="repeat" description="TPR" evidence="7">
    <location>
        <begin position="643"/>
        <end position="676"/>
    </location>
</feature>
<dbReference type="InterPro" id="IPR011990">
    <property type="entry name" value="TPR-like_helical_dom_sf"/>
</dbReference>
<evidence type="ECO:0000256" key="3">
    <source>
        <dbReference type="ARBA" id="ARBA00022679"/>
    </source>
</evidence>
<evidence type="ECO:0000313" key="12">
    <source>
        <dbReference type="Proteomes" id="UP000029989"/>
    </source>
</evidence>
<gene>
    <name evidence="11" type="ORF">N799_05975</name>
</gene>
<dbReference type="Gene3D" id="1.10.510.10">
    <property type="entry name" value="Transferase(Phosphotransferase) domain 1"/>
    <property type="match status" value="1"/>
</dbReference>
<comment type="caution">
    <text evidence="11">The sequence shown here is derived from an EMBL/GenBank/DDBJ whole genome shotgun (WGS) entry which is preliminary data.</text>
</comment>
<evidence type="ECO:0000259" key="10">
    <source>
        <dbReference type="PROSITE" id="PS50011"/>
    </source>
</evidence>
<feature type="binding site" evidence="8">
    <location>
        <position position="44"/>
    </location>
    <ligand>
        <name>ATP</name>
        <dbReference type="ChEBI" id="CHEBI:30616"/>
    </ligand>
</feature>
<dbReference type="SUPFAM" id="SSF56112">
    <property type="entry name" value="Protein kinase-like (PK-like)"/>
    <property type="match status" value="1"/>
</dbReference>
<dbReference type="GO" id="GO:0005524">
    <property type="term" value="F:ATP binding"/>
    <property type="evidence" value="ECO:0007669"/>
    <property type="project" value="UniProtKB-UniRule"/>
</dbReference>
<evidence type="ECO:0000256" key="8">
    <source>
        <dbReference type="PROSITE-ProRule" id="PRU10141"/>
    </source>
</evidence>
<keyword evidence="3" id="KW-0808">Transferase</keyword>
<evidence type="ECO:0000313" key="11">
    <source>
        <dbReference type="EMBL" id="KGM57597.1"/>
    </source>
</evidence>
<feature type="domain" description="Protein kinase" evidence="10">
    <location>
        <begin position="15"/>
        <end position="272"/>
    </location>
</feature>
<dbReference type="AlphaFoldDB" id="A0A0A0F887"/>
<organism evidence="11 12">
    <name type="scientific">Lysobacter arseniciresistens ZS79</name>
    <dbReference type="NCBI Taxonomy" id="913325"/>
    <lineage>
        <taxon>Bacteria</taxon>
        <taxon>Pseudomonadati</taxon>
        <taxon>Pseudomonadota</taxon>
        <taxon>Gammaproteobacteria</taxon>
        <taxon>Lysobacterales</taxon>
        <taxon>Lysobacteraceae</taxon>
        <taxon>Novilysobacter</taxon>
    </lineage>
</organism>
<dbReference type="PANTHER" id="PTHR43289">
    <property type="entry name" value="MITOGEN-ACTIVATED PROTEIN KINASE KINASE KINASE 20-RELATED"/>
    <property type="match status" value="1"/>
</dbReference>
<dbReference type="Gene3D" id="3.30.200.20">
    <property type="entry name" value="Phosphorylase Kinase, domain 1"/>
    <property type="match status" value="1"/>
</dbReference>
<keyword evidence="12" id="KW-1185">Reference proteome</keyword>
<dbReference type="Pfam" id="PF13181">
    <property type="entry name" value="TPR_8"/>
    <property type="match status" value="1"/>
</dbReference>
<dbReference type="eggNOG" id="COG0457">
    <property type="taxonomic scope" value="Bacteria"/>
</dbReference>
<dbReference type="PROSITE" id="PS50011">
    <property type="entry name" value="PROTEIN_KINASE_DOM"/>
    <property type="match status" value="1"/>
</dbReference>
<dbReference type="Gene3D" id="1.25.40.10">
    <property type="entry name" value="Tetratricopeptide repeat domain"/>
    <property type="match status" value="3"/>
</dbReference>
<dbReference type="InterPro" id="IPR019734">
    <property type="entry name" value="TPR_rpt"/>
</dbReference>
<dbReference type="EMBL" id="AVPT01000002">
    <property type="protein sequence ID" value="KGM57597.1"/>
    <property type="molecule type" value="Genomic_DNA"/>
</dbReference>
<keyword evidence="4 8" id="KW-0547">Nucleotide-binding</keyword>
<keyword evidence="6 8" id="KW-0067">ATP-binding</keyword>
<dbReference type="SMART" id="SM00028">
    <property type="entry name" value="TPR"/>
    <property type="match status" value="7"/>
</dbReference>
<name>A0A0A0F887_9GAMM</name>
<dbReference type="SMART" id="SM00220">
    <property type="entry name" value="S_TKc"/>
    <property type="match status" value="1"/>
</dbReference>
<dbReference type="InterPro" id="IPR008271">
    <property type="entry name" value="Ser/Thr_kinase_AS"/>
</dbReference>
<feature type="region of interest" description="Disordered" evidence="9">
    <location>
        <begin position="1056"/>
        <end position="1088"/>
    </location>
</feature>
<keyword evidence="2" id="KW-0723">Serine/threonine-protein kinase</keyword>
<dbReference type="Pfam" id="PF13432">
    <property type="entry name" value="TPR_16"/>
    <property type="match status" value="1"/>
</dbReference>
<proteinExistence type="predicted"/>
<reference evidence="11 12" key="1">
    <citation type="journal article" date="2015" name="Stand. Genomic Sci.">
        <title>Genomic information of the arsenic-resistant bacterium Lysobacter arseniciresistens type strain ZS79(T) and comparison of Lysobacter draft genomes.</title>
        <authorList>
            <person name="Liu L."/>
            <person name="Zhang S."/>
            <person name="Luo M."/>
            <person name="Wang G."/>
        </authorList>
    </citation>
    <scope>NUCLEOTIDE SEQUENCE [LARGE SCALE GENOMIC DNA]</scope>
    <source>
        <strain evidence="11 12">ZS79</strain>
    </source>
</reference>
<dbReference type="EC" id="2.7.11.1" evidence="1"/>
<keyword evidence="5" id="KW-0418">Kinase</keyword>
<dbReference type="PROSITE" id="PS00107">
    <property type="entry name" value="PROTEIN_KINASE_ATP"/>
    <property type="match status" value="1"/>
</dbReference>
<dbReference type="GO" id="GO:0004674">
    <property type="term" value="F:protein serine/threonine kinase activity"/>
    <property type="evidence" value="ECO:0007669"/>
    <property type="project" value="UniProtKB-KW"/>
</dbReference>
<dbReference type="PROSITE" id="PS00108">
    <property type="entry name" value="PROTEIN_KINASE_ST"/>
    <property type="match status" value="1"/>
</dbReference>
<dbReference type="CDD" id="cd14014">
    <property type="entry name" value="STKc_PknB_like"/>
    <property type="match status" value="1"/>
</dbReference>
<dbReference type="InterPro" id="IPR011009">
    <property type="entry name" value="Kinase-like_dom_sf"/>
</dbReference>
<dbReference type="Pfam" id="PF14559">
    <property type="entry name" value="TPR_19"/>
    <property type="match status" value="1"/>
</dbReference>
<dbReference type="STRING" id="913325.N799_05975"/>
<dbReference type="PANTHER" id="PTHR43289:SF6">
    <property type="entry name" value="SERINE_THREONINE-PROTEIN KINASE NEKL-3"/>
    <property type="match status" value="1"/>
</dbReference>
<dbReference type="SUPFAM" id="SSF48452">
    <property type="entry name" value="TPR-like"/>
    <property type="match status" value="3"/>
</dbReference>
<dbReference type="Pfam" id="PF00069">
    <property type="entry name" value="Pkinase"/>
    <property type="match status" value="1"/>
</dbReference>
<dbReference type="PROSITE" id="PS50005">
    <property type="entry name" value="TPR"/>
    <property type="match status" value="1"/>
</dbReference>
<feature type="compositionally biased region" description="Low complexity" evidence="9">
    <location>
        <begin position="1078"/>
        <end position="1088"/>
    </location>
</feature>
<keyword evidence="7" id="KW-0802">TPR repeat</keyword>
<evidence type="ECO:0000256" key="4">
    <source>
        <dbReference type="ARBA" id="ARBA00022741"/>
    </source>
</evidence>
<dbReference type="InterPro" id="IPR000719">
    <property type="entry name" value="Prot_kinase_dom"/>
</dbReference>
<dbReference type="eggNOG" id="COG0515">
    <property type="taxonomic scope" value="Bacteria"/>
</dbReference>
<evidence type="ECO:0000256" key="5">
    <source>
        <dbReference type="ARBA" id="ARBA00022777"/>
    </source>
</evidence>
<protein>
    <recommendedName>
        <fullName evidence="1">non-specific serine/threonine protein kinase</fullName>
        <ecNumber evidence="1">2.7.11.1</ecNumber>
    </recommendedName>
</protein>
<evidence type="ECO:0000256" key="7">
    <source>
        <dbReference type="PROSITE-ProRule" id="PRU00339"/>
    </source>
</evidence>
<dbReference type="Pfam" id="PF13424">
    <property type="entry name" value="TPR_12"/>
    <property type="match status" value="1"/>
</dbReference>
<dbReference type="InterPro" id="IPR017441">
    <property type="entry name" value="Protein_kinase_ATP_BS"/>
</dbReference>
<sequence>MPLDLVPGTVLAGRFRIESMLGVGGMGVVYRATDDTLGVPVALKLLRPELARRTDAIERFRDELLMARQVSSPHVVRIHDIVRHDDQWLISMDLIDGESLGRRLDRECRLPVHEALRITRQVAEGLGAAHARGVVHRDLKPANILLDASGDAYITDFGVARSLSSSGLTRSGAVVGTPDYLSPEQARGEAVDGRSDLYALGLILYEMLAGQQAFAGGTVTEVLAQRMVRTPAPVTALQPDVPTWVARLVDRLLRPRAAHRFADAAAVVQAIDRKEVPRDVAPPRRAVWAVALLLLFASLAVAGWWWSQRTPVSVAPVAPTTLDRLMVLPVTTPDGRIDDPRLAALGAHLRQAITAGAGGAVVDDERTWQVLRQLEPTGRATADIDALHVVGVAERILQPVLQQRDGRVRIHSTLYRHNGGATTITGPFADDAVAALQAWAEHATSGLPVVGQTGLDLALPESPAALDALGQGLIAQRAGALGDALGHLRDATSLAPDYALAWLSLVDTALAIGEHDVAETAIDKAVASATTGTGLAPRIQARQALLEGDPTRAVASWRALAERQPDDTSLALELARAQGAGGDFTGALATLRQLVQRDDNDPRVWFELGKFSILSGDARRAVDDHLVRALVLYKRSRNGFGEAETVNALGVGYGRLGQTADAIEQYRKAVELRGLVGNRRGVATSLRNLANLYALTGDFEQAAGHLARARTLHEELGDRAGLAAVENELGLLLEERGDYLAALQAFQRSLRAWRDAVDPHGVAQALNDIGFANYQLGDYNDAQVYWRQAATAHADLGNRTGLIRTTQNLGLLDTARGEWDRARQRLLTSLAEAEQQQMVEEAAVSHRNLAELELLQGHLDAALEQADAAASMFEHRDDQRGRVDAVLLTVQALIAAGAPAEAAARLAEIQPSLQEASLEQQAIARLVRARLPPAAGSPVATAELEHAARLAAASGVRALQLQIALQRARITGTLPADLDAGTESLGHATLRLAWLELAMRQALQRGDPGAAVTAYREAARLLRNGDHLDAGALHRLGAAAHAASGDTAGEEAALRLARDADATRRRRLPTRLRDERSAAANASQRSAR</sequence>
<evidence type="ECO:0000256" key="1">
    <source>
        <dbReference type="ARBA" id="ARBA00012513"/>
    </source>
</evidence>
<dbReference type="FunFam" id="1.10.510.10:FF:000021">
    <property type="entry name" value="Serine/threonine protein kinase"/>
    <property type="match status" value="1"/>
</dbReference>
<evidence type="ECO:0000256" key="9">
    <source>
        <dbReference type="SAM" id="MobiDB-lite"/>
    </source>
</evidence>
<dbReference type="Proteomes" id="UP000029989">
    <property type="component" value="Unassembled WGS sequence"/>
</dbReference>
<evidence type="ECO:0000256" key="2">
    <source>
        <dbReference type="ARBA" id="ARBA00022527"/>
    </source>
</evidence>